<feature type="compositionally biased region" description="Low complexity" evidence="1">
    <location>
        <begin position="100"/>
        <end position="131"/>
    </location>
</feature>
<dbReference type="RefSeq" id="WP_128228383.1">
    <property type="nucleotide sequence ID" value="NZ_SACR01000003.1"/>
</dbReference>
<feature type="region of interest" description="Disordered" evidence="1">
    <location>
        <begin position="83"/>
        <end position="162"/>
    </location>
</feature>
<dbReference type="InterPro" id="IPR021693">
    <property type="entry name" value="DUF3275"/>
</dbReference>
<comment type="caution">
    <text evidence="2">The sequence shown here is derived from an EMBL/GenBank/DDBJ whole genome shotgun (WGS) entry which is preliminary data.</text>
</comment>
<evidence type="ECO:0000256" key="1">
    <source>
        <dbReference type="SAM" id="MobiDB-lite"/>
    </source>
</evidence>
<feature type="compositionally biased region" description="Low complexity" evidence="1">
    <location>
        <begin position="143"/>
        <end position="160"/>
    </location>
</feature>
<dbReference type="EMBL" id="SACR01000003">
    <property type="protein sequence ID" value="RVU46011.1"/>
    <property type="molecule type" value="Genomic_DNA"/>
</dbReference>
<dbReference type="Proteomes" id="UP000285575">
    <property type="component" value="Unassembled WGS sequence"/>
</dbReference>
<gene>
    <name evidence="2" type="ORF">EOE66_09045</name>
</gene>
<sequence>MSIRVRGTITIQRKNSARGAFNIGDLNTEIGEFEVKDSLIEEFEPGKYTGDFLIKWIAPDSFSWRGRVFVKNRATLEEILIDEADETAPAPSSPPEPDPIESQSHQQAHAQASTATSAASMAPSPESAAPTPRQPRSSPREGNANPVAAAPAAAKPASDVAADEQLFGDEIYALLKRKELIKLDPSVDREMFRKQRDRLRTLGYAFDPKSQSWSTSTQPAKEAVPA</sequence>
<dbReference type="AlphaFoldDB" id="A0A437RGX4"/>
<name>A0A437RGX4_9BURK</name>
<keyword evidence="3" id="KW-1185">Reference proteome</keyword>
<reference evidence="2 3" key="1">
    <citation type="submission" date="2019-01" db="EMBL/GenBank/DDBJ databases">
        <authorList>
            <person name="Chen W.-M."/>
        </authorList>
    </citation>
    <scope>NUCLEOTIDE SEQUENCE [LARGE SCALE GENOMIC DNA]</scope>
    <source>
        <strain evidence="2 3">KYPY4</strain>
    </source>
</reference>
<evidence type="ECO:0000313" key="3">
    <source>
        <dbReference type="Proteomes" id="UP000285575"/>
    </source>
</evidence>
<protein>
    <submittedName>
        <fullName evidence="2">DUF3275 family protein</fullName>
    </submittedName>
</protein>
<dbReference type="Pfam" id="PF11679">
    <property type="entry name" value="DUF3275"/>
    <property type="match status" value="1"/>
</dbReference>
<accession>A0A437RGX4</accession>
<evidence type="ECO:0000313" key="2">
    <source>
        <dbReference type="EMBL" id="RVU46011.1"/>
    </source>
</evidence>
<organism evidence="2 3">
    <name type="scientific">Rubrivivax rivuli</name>
    <dbReference type="NCBI Taxonomy" id="1862385"/>
    <lineage>
        <taxon>Bacteria</taxon>
        <taxon>Pseudomonadati</taxon>
        <taxon>Pseudomonadota</taxon>
        <taxon>Betaproteobacteria</taxon>
        <taxon>Burkholderiales</taxon>
        <taxon>Sphaerotilaceae</taxon>
        <taxon>Rubrivivax</taxon>
    </lineage>
</organism>
<proteinExistence type="predicted"/>
<dbReference type="OrthoDB" id="8445945at2"/>